<dbReference type="PROSITE" id="PS51257">
    <property type="entry name" value="PROKAR_LIPOPROTEIN"/>
    <property type="match status" value="1"/>
</dbReference>
<dbReference type="GO" id="GO:0009279">
    <property type="term" value="C:cell outer membrane"/>
    <property type="evidence" value="ECO:0007669"/>
    <property type="project" value="UniProtKB-SubCell"/>
</dbReference>
<dbReference type="RefSeq" id="WP_171588166.1">
    <property type="nucleotide sequence ID" value="NZ_JABGBO010000003.1"/>
</dbReference>
<sequence length="468" mass="50610">MNFRLRTLTACLGLIGCAGLAHGSGFNLLEQNASGLGNAFAGSATSIENPSAMYFNPAALTQLEGLQISTGVNFVRPSFKFKDDGNSRAPRGFGQSKTALNGNGGDAGSTGIVPNFYISYKPTDRIGLGLGISAPFGLKTEYDPDWIGRYHSQSFDIKTININPAIAFKINDSWSVGAGLNIQRIEATYDKRNIAGLASVPGAYFDSGSSTKIKNTAYGWNVGIMFHPSVDTRIGLSYRSRIKHKADGHTSIDVNANAIKADATNYIMGLVKAGALTLQQAGALAQKANGIQVPTRLDSKATVSLPDMAVLSAYHRINEKWEVMGDISWIGWSSIPKLTINSVGGGFANETSLSLKFKDTWRVALGANYAVNEKWKLKMGVAWDQSPIRNAEHRPASLPDSDRYWVSLGVQYKPTQFTTIDVGYAHLFAKSSKIHNDNEGKANLYGRLSGSYKANANIFGLQVSHRFF</sequence>
<keyword evidence="7" id="KW-0998">Cell outer membrane</keyword>
<dbReference type="SUPFAM" id="SSF56935">
    <property type="entry name" value="Porins"/>
    <property type="match status" value="1"/>
</dbReference>
<feature type="signal peptide" evidence="9">
    <location>
        <begin position="1"/>
        <end position="23"/>
    </location>
</feature>
<evidence type="ECO:0000256" key="4">
    <source>
        <dbReference type="ARBA" id="ARBA00022692"/>
    </source>
</evidence>
<keyword evidence="5 9" id="KW-0732">Signal</keyword>
<protein>
    <submittedName>
        <fullName evidence="10">Fatty acid transporter</fullName>
    </submittedName>
</protein>
<organism evidence="10 11">
    <name type="scientific">Pelistega europaea</name>
    <dbReference type="NCBI Taxonomy" id="106147"/>
    <lineage>
        <taxon>Bacteria</taxon>
        <taxon>Pseudomonadati</taxon>
        <taxon>Pseudomonadota</taxon>
        <taxon>Betaproteobacteria</taxon>
        <taxon>Burkholderiales</taxon>
        <taxon>Alcaligenaceae</taxon>
        <taxon>Pelistega</taxon>
    </lineage>
</organism>
<comment type="subcellular location">
    <subcellularLocation>
        <location evidence="1">Cell outer membrane</location>
        <topology evidence="1">Multi-pass membrane protein</topology>
    </subcellularLocation>
</comment>
<dbReference type="Pfam" id="PF03349">
    <property type="entry name" value="Toluene_X"/>
    <property type="match status" value="1"/>
</dbReference>
<evidence type="ECO:0000256" key="8">
    <source>
        <dbReference type="SAM" id="MobiDB-lite"/>
    </source>
</evidence>
<dbReference type="EMBL" id="JABGBO010000003">
    <property type="protein sequence ID" value="NOL49191.1"/>
    <property type="molecule type" value="Genomic_DNA"/>
</dbReference>
<evidence type="ECO:0000256" key="1">
    <source>
        <dbReference type="ARBA" id="ARBA00004571"/>
    </source>
</evidence>
<evidence type="ECO:0000256" key="3">
    <source>
        <dbReference type="ARBA" id="ARBA00022452"/>
    </source>
</evidence>
<comment type="caution">
    <text evidence="10">The sequence shown here is derived from an EMBL/GenBank/DDBJ whole genome shotgun (WGS) entry which is preliminary data.</text>
</comment>
<dbReference type="AlphaFoldDB" id="A0A7Y4LAZ0"/>
<accession>A0A7Y4LAZ0</accession>
<dbReference type="GO" id="GO:0015483">
    <property type="term" value="F:long-chain fatty acid transporting porin activity"/>
    <property type="evidence" value="ECO:0007669"/>
    <property type="project" value="TreeGrafter"/>
</dbReference>
<keyword evidence="4" id="KW-0812">Transmembrane</keyword>
<evidence type="ECO:0000313" key="11">
    <source>
        <dbReference type="Proteomes" id="UP000541421"/>
    </source>
</evidence>
<dbReference type="PANTHER" id="PTHR35093">
    <property type="entry name" value="OUTER MEMBRANE PROTEIN NMB0088-RELATED"/>
    <property type="match status" value="1"/>
</dbReference>
<dbReference type="Gene3D" id="2.40.160.60">
    <property type="entry name" value="Outer membrane protein transport protein (OMPP1/FadL/TodX)"/>
    <property type="match status" value="1"/>
</dbReference>
<gene>
    <name evidence="10" type="ORF">HKX40_03400</name>
</gene>
<dbReference type="Proteomes" id="UP000541421">
    <property type="component" value="Unassembled WGS sequence"/>
</dbReference>
<evidence type="ECO:0000256" key="6">
    <source>
        <dbReference type="ARBA" id="ARBA00023136"/>
    </source>
</evidence>
<keyword evidence="3" id="KW-1134">Transmembrane beta strand</keyword>
<evidence type="ECO:0000256" key="5">
    <source>
        <dbReference type="ARBA" id="ARBA00022729"/>
    </source>
</evidence>
<keyword evidence="6" id="KW-0472">Membrane</keyword>
<feature type="region of interest" description="Disordered" evidence="8">
    <location>
        <begin position="83"/>
        <end position="105"/>
    </location>
</feature>
<keyword evidence="11" id="KW-1185">Reference proteome</keyword>
<evidence type="ECO:0000256" key="2">
    <source>
        <dbReference type="ARBA" id="ARBA00008163"/>
    </source>
</evidence>
<proteinExistence type="inferred from homology"/>
<dbReference type="InterPro" id="IPR005017">
    <property type="entry name" value="OMPP1/FadL/TodX"/>
</dbReference>
<comment type="similarity">
    <text evidence="2">Belongs to the OmpP1/FadL family.</text>
</comment>
<feature type="chain" id="PRO_5031333983" evidence="9">
    <location>
        <begin position="24"/>
        <end position="468"/>
    </location>
</feature>
<reference evidence="10 11" key="1">
    <citation type="submission" date="2020-05" db="EMBL/GenBank/DDBJ databases">
        <authorList>
            <person name="Niu N."/>
        </authorList>
    </citation>
    <scope>NUCLEOTIDE SEQUENCE [LARGE SCALE GENOMIC DNA]</scope>
    <source>
        <strain evidence="10 11">LMG10982</strain>
    </source>
</reference>
<name>A0A7Y4LAZ0_9BURK</name>
<dbReference type="PANTHER" id="PTHR35093:SF3">
    <property type="entry name" value="LONG-CHAIN FATTY ACID TRANSPORT PROTEIN"/>
    <property type="match status" value="1"/>
</dbReference>
<evidence type="ECO:0000256" key="7">
    <source>
        <dbReference type="ARBA" id="ARBA00023237"/>
    </source>
</evidence>
<evidence type="ECO:0000256" key="9">
    <source>
        <dbReference type="SAM" id="SignalP"/>
    </source>
</evidence>
<evidence type="ECO:0000313" key="10">
    <source>
        <dbReference type="EMBL" id="NOL49191.1"/>
    </source>
</evidence>